<protein>
    <recommendedName>
        <fullName evidence="8">L-seryl-tRNA(Sec) selenium transferase</fullName>
        <ecNumber evidence="8">2.9.1.1</ecNumber>
    </recommendedName>
    <alternativeName>
        <fullName evidence="8">Selenocysteine synthase</fullName>
        <shortName evidence="8">Sec synthase</shortName>
    </alternativeName>
    <alternativeName>
        <fullName evidence="8">Selenocysteinyl-tRNA(Sec) synthase</fullName>
    </alternativeName>
</protein>
<keyword evidence="2 8" id="KW-0963">Cytoplasm</keyword>
<evidence type="ECO:0000313" key="11">
    <source>
        <dbReference type="EMBL" id="MST60471.1"/>
    </source>
</evidence>
<dbReference type="Proteomes" id="UP000434342">
    <property type="component" value="Unassembled WGS sequence"/>
</dbReference>
<evidence type="ECO:0000256" key="8">
    <source>
        <dbReference type="HAMAP-Rule" id="MF_00423"/>
    </source>
</evidence>
<comment type="cofactor">
    <cofactor evidence="1 8 9">
        <name>pyridoxal 5'-phosphate</name>
        <dbReference type="ChEBI" id="CHEBI:597326"/>
    </cofactor>
</comment>
<evidence type="ECO:0000256" key="7">
    <source>
        <dbReference type="ARBA" id="ARBA00044507"/>
    </source>
</evidence>
<dbReference type="InterPro" id="IPR004534">
    <property type="entry name" value="SelA_trans"/>
</dbReference>
<gene>
    <name evidence="8" type="primary">selA</name>
    <name evidence="11" type="ORF">FYJ69_06045</name>
</gene>
<comment type="catalytic activity">
    <reaction evidence="8">
        <text>L-seryl-tRNA(Sec) + selenophosphate + H(+) = L-selenocysteinyl-tRNA(Sec) + phosphate</text>
        <dbReference type="Rhea" id="RHEA:22728"/>
        <dbReference type="Rhea" id="RHEA-COMP:9742"/>
        <dbReference type="Rhea" id="RHEA-COMP:9743"/>
        <dbReference type="ChEBI" id="CHEBI:15378"/>
        <dbReference type="ChEBI" id="CHEBI:16144"/>
        <dbReference type="ChEBI" id="CHEBI:43474"/>
        <dbReference type="ChEBI" id="CHEBI:78533"/>
        <dbReference type="ChEBI" id="CHEBI:78573"/>
        <dbReference type="EC" id="2.9.1.1"/>
    </reaction>
</comment>
<dbReference type="GO" id="GO:0005737">
    <property type="term" value="C:cytoplasm"/>
    <property type="evidence" value="ECO:0007669"/>
    <property type="project" value="UniProtKB-SubCell"/>
</dbReference>
<keyword evidence="4 8" id="KW-0663">Pyridoxal phosphate</keyword>
<proteinExistence type="inferred from homology"/>
<comment type="function">
    <text evidence="8">Converts seryl-tRNA(Sec) to selenocysteinyl-tRNA(Sec) required for selenoprotein biosynthesis.</text>
</comment>
<evidence type="ECO:0000259" key="10">
    <source>
        <dbReference type="Pfam" id="PF12390"/>
    </source>
</evidence>
<comment type="pathway">
    <text evidence="8">Aminoacyl-tRNA biosynthesis; selenocysteinyl-tRNA(Sec) biosynthesis; selenocysteinyl-tRNA(Sec) from L-seryl-tRNA(Sec) (bacterial route): step 1/1.</text>
</comment>
<dbReference type="AlphaFoldDB" id="A0A6N7WWP8"/>
<dbReference type="NCBIfam" id="TIGR00474">
    <property type="entry name" value="selA"/>
    <property type="match status" value="1"/>
</dbReference>
<name>A0A6N7WWP8_9ACTN</name>
<evidence type="ECO:0000256" key="4">
    <source>
        <dbReference type="ARBA" id="ARBA00022898"/>
    </source>
</evidence>
<dbReference type="EC" id="2.9.1.1" evidence="8"/>
<keyword evidence="5 8" id="KW-0648">Protein biosynthesis</keyword>
<dbReference type="UniPathway" id="UPA00906">
    <property type="reaction ID" value="UER00896"/>
</dbReference>
<feature type="modified residue" description="N6-(pyridoxal phosphate)lysine" evidence="8 9">
    <location>
        <position position="325"/>
    </location>
</feature>
<dbReference type="Pfam" id="PF03841">
    <property type="entry name" value="SelA"/>
    <property type="match status" value="1"/>
</dbReference>
<dbReference type="Gene3D" id="3.40.640.10">
    <property type="entry name" value="Type I PLP-dependent aspartate aminotransferase-like (Major domain)"/>
    <property type="match status" value="1"/>
</dbReference>
<evidence type="ECO:0000256" key="1">
    <source>
        <dbReference type="ARBA" id="ARBA00001933"/>
    </source>
</evidence>
<dbReference type="InterPro" id="IPR015424">
    <property type="entry name" value="PyrdxlP-dep_Trfase"/>
</dbReference>
<dbReference type="EMBL" id="VUND01000002">
    <property type="protein sequence ID" value="MST60471.1"/>
    <property type="molecule type" value="Genomic_DNA"/>
</dbReference>
<reference evidence="11 12" key="1">
    <citation type="submission" date="2019-08" db="EMBL/GenBank/DDBJ databases">
        <title>In-depth cultivation of the pig gut microbiome towards novel bacterial diversity and tailored functional studies.</title>
        <authorList>
            <person name="Wylensek D."/>
            <person name="Hitch T.C.A."/>
            <person name="Clavel T."/>
        </authorList>
    </citation>
    <scope>NUCLEOTIDE SEQUENCE [LARGE SCALE GENOMIC DNA]</scope>
    <source>
        <strain evidence="11 12">WB01_CNA04</strain>
    </source>
</reference>
<dbReference type="PANTHER" id="PTHR32328:SF0">
    <property type="entry name" value="L-SERYL-TRNA(SEC) SELENIUM TRANSFERASE"/>
    <property type="match status" value="1"/>
</dbReference>
<organism evidence="11 12">
    <name type="scientific">Parafannyhessea umbonata</name>
    <dbReference type="NCBI Taxonomy" id="604330"/>
    <lineage>
        <taxon>Bacteria</taxon>
        <taxon>Bacillati</taxon>
        <taxon>Actinomycetota</taxon>
        <taxon>Coriobacteriia</taxon>
        <taxon>Coriobacteriales</taxon>
        <taxon>Atopobiaceae</taxon>
        <taxon>Parafannyhessea</taxon>
    </lineage>
</organism>
<comment type="similarity">
    <text evidence="7 8">Belongs to the SelA family.</text>
</comment>
<comment type="caution">
    <text evidence="11">The sequence shown here is derived from an EMBL/GenBank/DDBJ whole genome shotgun (WGS) entry which is preliminary data.</text>
</comment>
<accession>A0A6N7WWP8</accession>
<dbReference type="InterPro" id="IPR025862">
    <property type="entry name" value="SelA_trans_N_dom"/>
</dbReference>
<keyword evidence="3 8" id="KW-0808">Transferase</keyword>
<evidence type="ECO:0000256" key="5">
    <source>
        <dbReference type="ARBA" id="ARBA00022917"/>
    </source>
</evidence>
<dbReference type="GO" id="GO:0004125">
    <property type="term" value="F:L-seryl-tRNA(Sec) selenium transferase activity"/>
    <property type="evidence" value="ECO:0007669"/>
    <property type="project" value="UniProtKB-UniRule"/>
</dbReference>
<dbReference type="PANTHER" id="PTHR32328">
    <property type="entry name" value="L-SERYL-TRNA(SEC) SELENIUM TRANSFERASE"/>
    <property type="match status" value="1"/>
</dbReference>
<dbReference type="GO" id="GO:0001717">
    <property type="term" value="P:conversion of seryl-tRNAsec to selenocys-tRNAsec"/>
    <property type="evidence" value="ECO:0007669"/>
    <property type="project" value="UniProtKB-UniRule"/>
</dbReference>
<feature type="domain" description="L-seryl-tRNA selenium transferase N-terminal" evidence="10">
    <location>
        <begin position="35"/>
        <end position="74"/>
    </location>
</feature>
<dbReference type="Pfam" id="PF12390">
    <property type="entry name" value="Se-cys_synth_N"/>
    <property type="match status" value="1"/>
</dbReference>
<evidence type="ECO:0000256" key="2">
    <source>
        <dbReference type="ARBA" id="ARBA00022490"/>
    </source>
</evidence>
<dbReference type="GO" id="GO:0001514">
    <property type="term" value="P:selenocysteine incorporation"/>
    <property type="evidence" value="ECO:0007669"/>
    <property type="project" value="UniProtKB-UniRule"/>
</dbReference>
<dbReference type="Gene3D" id="3.90.1150.180">
    <property type="match status" value="1"/>
</dbReference>
<evidence type="ECO:0000256" key="6">
    <source>
        <dbReference type="ARBA" id="ARBA00023266"/>
    </source>
</evidence>
<evidence type="ECO:0000313" key="12">
    <source>
        <dbReference type="Proteomes" id="UP000434342"/>
    </source>
</evidence>
<dbReference type="HAMAP" id="MF_00423">
    <property type="entry name" value="SelA"/>
    <property type="match status" value="1"/>
</dbReference>
<evidence type="ECO:0000256" key="3">
    <source>
        <dbReference type="ARBA" id="ARBA00022679"/>
    </source>
</evidence>
<dbReference type="InterPro" id="IPR015421">
    <property type="entry name" value="PyrdxlP-dep_Trfase_major"/>
</dbReference>
<evidence type="ECO:0000256" key="9">
    <source>
        <dbReference type="PIRSR" id="PIRSR618319-50"/>
    </source>
</evidence>
<dbReference type="SUPFAM" id="SSF53383">
    <property type="entry name" value="PLP-dependent transferases"/>
    <property type="match status" value="1"/>
</dbReference>
<comment type="subcellular location">
    <subcellularLocation>
        <location evidence="8">Cytoplasm</location>
    </subcellularLocation>
</comment>
<keyword evidence="6 8" id="KW-0711">Selenium</keyword>
<sequence>MGSIPTCSRQRRGVPGQSDRAPFLIGGAVADRELLRKIPKIDVLLAQDALVRLCDTMPYEQVRSFARSWIDDLRSDVLAGRAQSVPDVAQAAEDVASRLSRRGRFHLKRVVNATGIVLHTNLGRAPLGEAVSNHVAQVARGYCNLEYNLERGRRGSRYAHVEELICELTGAEAACVVNNNAGAVFLVLDTLCRGEAVAISRGELVEIGGSFRVPDIMERSGARLIEVGTTNKTHVRDYEDAIRDGGATTLLKVHTSNFVMRGFTESVSVPELARVAAAQDPRPLVIYDAGAALLVPPVSVGIPSALSVRAALEEGADVVSFSGDKLVGSAQAGIIVGRKDLVEKIKLNQLCRMLRIDKLSLAALEMTFQTCLNPAHAIEEVPTLRMLSLGRPECRERVMRVRACLEEEFPAEWFDVVEVEDEAGGGSLPGVELPGAALSLRVDGLSADELERGLRAQAVPVITRVRDDAVLLSGRTLQDGDGKLVRMALGAVVRARTGQGGTV</sequence>
<dbReference type="InterPro" id="IPR018319">
    <property type="entry name" value="SelA-like"/>
</dbReference>